<organism evidence="2 3">
    <name type="scientific">Kutzneria kofuensis</name>
    <dbReference type="NCBI Taxonomy" id="103725"/>
    <lineage>
        <taxon>Bacteria</taxon>
        <taxon>Bacillati</taxon>
        <taxon>Actinomycetota</taxon>
        <taxon>Actinomycetes</taxon>
        <taxon>Pseudonocardiales</taxon>
        <taxon>Pseudonocardiaceae</taxon>
        <taxon>Kutzneria</taxon>
    </lineage>
</organism>
<dbReference type="PANTHER" id="PTHR43649:SF14">
    <property type="entry name" value="BLR3389 PROTEIN"/>
    <property type="match status" value="1"/>
</dbReference>
<evidence type="ECO:0000313" key="2">
    <source>
        <dbReference type="EMBL" id="MBB5894825.1"/>
    </source>
</evidence>
<sequence>MRRIRLITVTIAAALLAAACGSSGTTGSGALTWWHNGTSDPLKSLWQSVADGYHAAHPDVTISIDPIQNEQFQTKVPLALQSDSPPGVYQQWGGGGEASQIKSGKVLDLTSAVSSWIGTLGKAAEGWQVDGKQYGVPFDLHVVGFWYRKDLFAKAQITTPPATMADFYADIDKLRAAGVTPVAIGSKDRWPDAFYWDYFAVRECSTDVVKQSIKAQKLDDPCWQKAGDDLTALLAKNPFQQGFLGTPAQQGAGSSAGMVANGQAAMELQGDWEPGTMAALTEDKDFASKLGWFPFPTIEGGAGDPGVTLGGGDGFSCTTVAPPSCPDFLKYIDGAEVQTKLAAAGIGLPVNPDAAGALKDPTLRQVFDFSRKATYIQTYFDIALPTNVGQALDDAIANFVAGKGTAASVAQSVGQAATGDK</sequence>
<keyword evidence="1" id="KW-0732">Signal</keyword>
<keyword evidence="3" id="KW-1185">Reference proteome</keyword>
<dbReference type="PANTHER" id="PTHR43649">
    <property type="entry name" value="ARABINOSE-BINDING PROTEIN-RELATED"/>
    <property type="match status" value="1"/>
</dbReference>
<protein>
    <submittedName>
        <fullName evidence="2">Raffinose/stachyose/melibiose transport system substrate-binding protein</fullName>
    </submittedName>
</protein>
<dbReference type="InterPro" id="IPR006059">
    <property type="entry name" value="SBP"/>
</dbReference>
<evidence type="ECO:0000313" key="3">
    <source>
        <dbReference type="Proteomes" id="UP000585638"/>
    </source>
</evidence>
<comment type="caution">
    <text evidence="2">The sequence shown here is derived from an EMBL/GenBank/DDBJ whole genome shotgun (WGS) entry which is preliminary data.</text>
</comment>
<reference evidence="2 3" key="1">
    <citation type="submission" date="2020-08" db="EMBL/GenBank/DDBJ databases">
        <title>Sequencing the genomes of 1000 actinobacteria strains.</title>
        <authorList>
            <person name="Klenk H.-P."/>
        </authorList>
    </citation>
    <scope>NUCLEOTIDE SEQUENCE [LARGE SCALE GENOMIC DNA]</scope>
    <source>
        <strain evidence="2 3">DSM 43851</strain>
    </source>
</reference>
<dbReference type="Gene3D" id="3.40.190.10">
    <property type="entry name" value="Periplasmic binding protein-like II"/>
    <property type="match status" value="2"/>
</dbReference>
<dbReference type="Pfam" id="PF01547">
    <property type="entry name" value="SBP_bac_1"/>
    <property type="match status" value="1"/>
</dbReference>
<dbReference type="PROSITE" id="PS51257">
    <property type="entry name" value="PROKAR_LIPOPROTEIN"/>
    <property type="match status" value="1"/>
</dbReference>
<dbReference type="RefSeq" id="WP_184866698.1">
    <property type="nucleotide sequence ID" value="NZ_JACHIR010000001.1"/>
</dbReference>
<feature type="signal peptide" evidence="1">
    <location>
        <begin position="1"/>
        <end position="24"/>
    </location>
</feature>
<name>A0A7W9KLM5_9PSEU</name>
<dbReference type="Proteomes" id="UP000585638">
    <property type="component" value="Unassembled WGS sequence"/>
</dbReference>
<dbReference type="AlphaFoldDB" id="A0A7W9KLM5"/>
<gene>
    <name evidence="2" type="ORF">BJ998_006021</name>
</gene>
<accession>A0A7W9KLM5</accession>
<proteinExistence type="predicted"/>
<evidence type="ECO:0000256" key="1">
    <source>
        <dbReference type="SAM" id="SignalP"/>
    </source>
</evidence>
<dbReference type="InterPro" id="IPR050490">
    <property type="entry name" value="Bact_solute-bd_prot1"/>
</dbReference>
<feature type="chain" id="PRO_5038776181" evidence="1">
    <location>
        <begin position="25"/>
        <end position="421"/>
    </location>
</feature>
<dbReference type="EMBL" id="JACHIR010000001">
    <property type="protein sequence ID" value="MBB5894825.1"/>
    <property type="molecule type" value="Genomic_DNA"/>
</dbReference>
<dbReference type="SUPFAM" id="SSF53850">
    <property type="entry name" value="Periplasmic binding protein-like II"/>
    <property type="match status" value="1"/>
</dbReference>